<dbReference type="Proteomes" id="UP001177023">
    <property type="component" value="Unassembled WGS sequence"/>
</dbReference>
<gene>
    <name evidence="1" type="ORF">MSPICULIGERA_LOCUS25925</name>
</gene>
<proteinExistence type="predicted"/>
<dbReference type="AlphaFoldDB" id="A0AA36DL02"/>
<dbReference type="EMBL" id="CATQJA010002749">
    <property type="protein sequence ID" value="CAJ0587972.1"/>
    <property type="molecule type" value="Genomic_DNA"/>
</dbReference>
<comment type="caution">
    <text evidence="1">The sequence shown here is derived from an EMBL/GenBank/DDBJ whole genome shotgun (WGS) entry which is preliminary data.</text>
</comment>
<keyword evidence="2" id="KW-1185">Reference proteome</keyword>
<protein>
    <submittedName>
        <fullName evidence="1">Uncharacterized protein</fullName>
    </submittedName>
</protein>
<evidence type="ECO:0000313" key="1">
    <source>
        <dbReference type="EMBL" id="CAJ0587972.1"/>
    </source>
</evidence>
<name>A0AA36DL02_9BILA</name>
<feature type="non-terminal residue" evidence="1">
    <location>
        <position position="1"/>
    </location>
</feature>
<accession>A0AA36DL02</accession>
<sequence>MLFFRLSKESRRFGYALSSACCAFDSSSTAAKWINEKERDGPIENVDGMVAMDHPGKMLLISGGDIWFPCTAIRTRWARANSLRWLKRSNRMAVFLRSGTSETMNGHPTRRLNAKYSNWPPASRTCRREALSLSHRRDRMPRWEKTPSCPPSKTEAFMLVTSAALLEKIGSMKMDAELAAALSRGARVGYSSLRAPQGDRDT</sequence>
<organism evidence="1 2">
    <name type="scientific">Mesorhabditis spiculigera</name>
    <dbReference type="NCBI Taxonomy" id="96644"/>
    <lineage>
        <taxon>Eukaryota</taxon>
        <taxon>Metazoa</taxon>
        <taxon>Ecdysozoa</taxon>
        <taxon>Nematoda</taxon>
        <taxon>Chromadorea</taxon>
        <taxon>Rhabditida</taxon>
        <taxon>Rhabditina</taxon>
        <taxon>Rhabditomorpha</taxon>
        <taxon>Rhabditoidea</taxon>
        <taxon>Rhabditidae</taxon>
        <taxon>Mesorhabditinae</taxon>
        <taxon>Mesorhabditis</taxon>
    </lineage>
</organism>
<evidence type="ECO:0000313" key="2">
    <source>
        <dbReference type="Proteomes" id="UP001177023"/>
    </source>
</evidence>
<reference evidence="1" key="1">
    <citation type="submission" date="2023-06" db="EMBL/GenBank/DDBJ databases">
        <authorList>
            <person name="Delattre M."/>
        </authorList>
    </citation>
    <scope>NUCLEOTIDE SEQUENCE</scope>
    <source>
        <strain evidence="1">AF72</strain>
    </source>
</reference>